<organism evidence="28 29">
    <name type="scientific">Massiliimalia timonensis</name>
    <dbReference type="NCBI Taxonomy" id="1987501"/>
    <lineage>
        <taxon>Bacteria</taxon>
        <taxon>Bacillati</taxon>
        <taxon>Bacillota</taxon>
        <taxon>Clostridia</taxon>
        <taxon>Eubacteriales</taxon>
        <taxon>Oscillospiraceae</taxon>
        <taxon>Massiliimalia</taxon>
    </lineage>
</organism>
<evidence type="ECO:0000256" key="19">
    <source>
        <dbReference type="ARBA" id="ARBA00023136"/>
    </source>
</evidence>
<comment type="similarity">
    <text evidence="5">In the N-terminal section; belongs to the glycosyltransferase 51 family.</text>
</comment>
<comment type="similarity">
    <text evidence="4">In the C-terminal section; belongs to the transpeptidase family.</text>
</comment>
<dbReference type="Proteomes" id="UP000632659">
    <property type="component" value="Unassembled WGS sequence"/>
</dbReference>
<keyword evidence="17" id="KW-0573">Peptidoglycan synthesis</keyword>
<feature type="domain" description="Glycosyl transferase family 51" evidence="27">
    <location>
        <begin position="54"/>
        <end position="216"/>
    </location>
</feature>
<name>A0A8J6PFR6_9FIRM</name>
<comment type="pathway">
    <text evidence="3">Cell wall biogenesis; peptidoglycan biosynthesis.</text>
</comment>
<evidence type="ECO:0000256" key="16">
    <source>
        <dbReference type="ARBA" id="ARBA00022968"/>
    </source>
</evidence>
<comment type="subcellular location">
    <subcellularLocation>
        <location evidence="2">Cell membrane</location>
        <topology evidence="2">Single-pass type II membrane protein</topology>
    </subcellularLocation>
</comment>
<keyword evidence="18" id="KW-1133">Transmembrane helix</keyword>
<comment type="function">
    <text evidence="1">Cell wall formation. Synthesis of cross-linked peptidoglycan from the lipid intermediates. The enzyme has a penicillin-insensitive transglycosylase N-terminal domain (formation of linear glycan strands) and a penicillin-sensitive transpeptidase C-terminal domain (cross-linking of the peptide subunits).</text>
</comment>
<dbReference type="GO" id="GO:0046677">
    <property type="term" value="P:response to antibiotic"/>
    <property type="evidence" value="ECO:0007669"/>
    <property type="project" value="UniProtKB-KW"/>
</dbReference>
<keyword evidence="16" id="KW-0735">Signal-anchor</keyword>
<keyword evidence="15" id="KW-0133">Cell shape</keyword>
<evidence type="ECO:0000256" key="23">
    <source>
        <dbReference type="ARBA" id="ARBA00034000"/>
    </source>
</evidence>
<evidence type="ECO:0000256" key="22">
    <source>
        <dbReference type="ARBA" id="ARBA00023316"/>
    </source>
</evidence>
<keyword evidence="11" id="KW-0328">Glycosyltransferase</keyword>
<dbReference type="UniPathway" id="UPA00219"/>
<evidence type="ECO:0000256" key="13">
    <source>
        <dbReference type="ARBA" id="ARBA00022692"/>
    </source>
</evidence>
<keyword evidence="10" id="KW-0645">Protease</keyword>
<evidence type="ECO:0000256" key="20">
    <source>
        <dbReference type="ARBA" id="ARBA00023251"/>
    </source>
</evidence>
<dbReference type="Gene3D" id="1.10.3810.10">
    <property type="entry name" value="Biosynthetic peptidoglycan transglycosylase-like"/>
    <property type="match status" value="1"/>
</dbReference>
<dbReference type="RefSeq" id="WP_154825759.1">
    <property type="nucleotide sequence ID" value="NZ_JACRTL010000003.1"/>
</dbReference>
<keyword evidence="12" id="KW-0808">Transferase</keyword>
<evidence type="ECO:0000259" key="27">
    <source>
        <dbReference type="Pfam" id="PF00912"/>
    </source>
</evidence>
<evidence type="ECO:0000256" key="8">
    <source>
        <dbReference type="ARBA" id="ARBA00022475"/>
    </source>
</evidence>
<keyword evidence="21" id="KW-0511">Multifunctional enzyme</keyword>
<dbReference type="GO" id="GO:0006508">
    <property type="term" value="P:proteolysis"/>
    <property type="evidence" value="ECO:0007669"/>
    <property type="project" value="UniProtKB-KW"/>
</dbReference>
<evidence type="ECO:0000256" key="14">
    <source>
        <dbReference type="ARBA" id="ARBA00022801"/>
    </source>
</evidence>
<dbReference type="InterPro" id="IPR023346">
    <property type="entry name" value="Lysozyme-like_dom_sf"/>
</dbReference>
<evidence type="ECO:0000256" key="11">
    <source>
        <dbReference type="ARBA" id="ARBA00022676"/>
    </source>
</evidence>
<evidence type="ECO:0000256" key="1">
    <source>
        <dbReference type="ARBA" id="ARBA00002624"/>
    </source>
</evidence>
<evidence type="ECO:0000313" key="28">
    <source>
        <dbReference type="EMBL" id="MBC8610982.1"/>
    </source>
</evidence>
<evidence type="ECO:0000256" key="26">
    <source>
        <dbReference type="ARBA" id="ARBA00060592"/>
    </source>
</evidence>
<evidence type="ECO:0000256" key="15">
    <source>
        <dbReference type="ARBA" id="ARBA00022960"/>
    </source>
</evidence>
<evidence type="ECO:0000256" key="18">
    <source>
        <dbReference type="ARBA" id="ARBA00022989"/>
    </source>
</evidence>
<keyword evidence="14" id="KW-0378">Hydrolase</keyword>
<dbReference type="InterPro" id="IPR001264">
    <property type="entry name" value="Glyco_trans_51"/>
</dbReference>
<keyword evidence="22" id="KW-0961">Cell wall biogenesis/degradation</keyword>
<evidence type="ECO:0000256" key="9">
    <source>
        <dbReference type="ARBA" id="ARBA00022645"/>
    </source>
</evidence>
<comment type="caution">
    <text evidence="28">The sequence shown here is derived from an EMBL/GenBank/DDBJ whole genome shotgun (WGS) entry which is preliminary data.</text>
</comment>
<dbReference type="GO" id="GO:0008360">
    <property type="term" value="P:regulation of cell shape"/>
    <property type="evidence" value="ECO:0007669"/>
    <property type="project" value="UniProtKB-KW"/>
</dbReference>
<keyword evidence="20" id="KW-0046">Antibiotic resistance</keyword>
<proteinExistence type="inferred from homology"/>
<dbReference type="GO" id="GO:0005886">
    <property type="term" value="C:plasma membrane"/>
    <property type="evidence" value="ECO:0007669"/>
    <property type="project" value="UniProtKB-SubCell"/>
</dbReference>
<keyword evidence="13" id="KW-0812">Transmembrane</keyword>
<evidence type="ECO:0000256" key="4">
    <source>
        <dbReference type="ARBA" id="ARBA00007090"/>
    </source>
</evidence>
<comment type="pathway">
    <text evidence="26">Glycan biosynthesis.</text>
</comment>
<dbReference type="GO" id="GO:0008955">
    <property type="term" value="F:peptidoglycan glycosyltransferase activity"/>
    <property type="evidence" value="ECO:0007669"/>
    <property type="project" value="UniProtKB-EC"/>
</dbReference>
<dbReference type="InterPro" id="IPR050396">
    <property type="entry name" value="Glycosyltr_51/Transpeptidase"/>
</dbReference>
<comment type="catalytic activity">
    <reaction evidence="25">
        <text>[GlcNAc-(1-&gt;4)-Mur2Ac(oyl-L-Ala-gamma-D-Glu-L-Lys-D-Ala-D-Ala)](n)-di-trans,octa-cis-undecaprenyl diphosphate + beta-D-GlcNAc-(1-&gt;4)-Mur2Ac(oyl-L-Ala-gamma-D-Glu-L-Lys-D-Ala-D-Ala)-di-trans,octa-cis-undecaprenyl diphosphate = [GlcNAc-(1-&gt;4)-Mur2Ac(oyl-L-Ala-gamma-D-Glu-L-Lys-D-Ala-D-Ala)](n+1)-di-trans,octa-cis-undecaprenyl diphosphate + di-trans,octa-cis-undecaprenyl diphosphate + H(+)</text>
        <dbReference type="Rhea" id="RHEA:23708"/>
        <dbReference type="Rhea" id="RHEA-COMP:9602"/>
        <dbReference type="Rhea" id="RHEA-COMP:9603"/>
        <dbReference type="ChEBI" id="CHEBI:15378"/>
        <dbReference type="ChEBI" id="CHEBI:58405"/>
        <dbReference type="ChEBI" id="CHEBI:60033"/>
        <dbReference type="ChEBI" id="CHEBI:78435"/>
        <dbReference type="EC" id="2.4.99.28"/>
    </reaction>
</comment>
<evidence type="ECO:0000256" key="12">
    <source>
        <dbReference type="ARBA" id="ARBA00022679"/>
    </source>
</evidence>
<evidence type="ECO:0000256" key="17">
    <source>
        <dbReference type="ARBA" id="ARBA00022984"/>
    </source>
</evidence>
<evidence type="ECO:0000256" key="21">
    <source>
        <dbReference type="ARBA" id="ARBA00023268"/>
    </source>
</evidence>
<keyword evidence="29" id="KW-1185">Reference proteome</keyword>
<keyword evidence="19" id="KW-0472">Membrane</keyword>
<dbReference type="EMBL" id="JACRTL010000003">
    <property type="protein sequence ID" value="MBC8610982.1"/>
    <property type="molecule type" value="Genomic_DNA"/>
</dbReference>
<evidence type="ECO:0000256" key="24">
    <source>
        <dbReference type="ARBA" id="ARBA00044770"/>
    </source>
</evidence>
<dbReference type="GO" id="GO:0009002">
    <property type="term" value="F:serine-type D-Ala-D-Ala carboxypeptidase activity"/>
    <property type="evidence" value="ECO:0007669"/>
    <property type="project" value="UniProtKB-EC"/>
</dbReference>
<dbReference type="AlphaFoldDB" id="A0A8J6PFR6"/>
<reference evidence="28" key="1">
    <citation type="submission" date="2020-08" db="EMBL/GenBank/DDBJ databases">
        <title>Genome public.</title>
        <authorList>
            <person name="Liu C."/>
            <person name="Sun Q."/>
        </authorList>
    </citation>
    <scope>NUCLEOTIDE SEQUENCE</scope>
    <source>
        <strain evidence="28">NSJ-15</strain>
    </source>
</reference>
<dbReference type="FunFam" id="1.10.3810.10:FF:000001">
    <property type="entry name" value="Penicillin-binding protein 1A"/>
    <property type="match status" value="1"/>
</dbReference>
<evidence type="ECO:0000256" key="25">
    <source>
        <dbReference type="ARBA" id="ARBA00049902"/>
    </source>
</evidence>
<dbReference type="GO" id="GO:0009252">
    <property type="term" value="P:peptidoglycan biosynthetic process"/>
    <property type="evidence" value="ECO:0007669"/>
    <property type="project" value="UniProtKB-UniPathway"/>
</dbReference>
<accession>A0A8J6PFR6</accession>
<evidence type="ECO:0000256" key="7">
    <source>
        <dbReference type="ARBA" id="ARBA00018638"/>
    </source>
</evidence>
<evidence type="ECO:0000256" key="10">
    <source>
        <dbReference type="ARBA" id="ARBA00022670"/>
    </source>
</evidence>
<evidence type="ECO:0000313" key="29">
    <source>
        <dbReference type="Proteomes" id="UP000632659"/>
    </source>
</evidence>
<dbReference type="EC" id="3.4.16.4" evidence="6"/>
<keyword evidence="8" id="KW-1003">Cell membrane</keyword>
<dbReference type="SUPFAM" id="SSF53955">
    <property type="entry name" value="Lysozyme-like"/>
    <property type="match status" value="1"/>
</dbReference>
<evidence type="ECO:0000256" key="6">
    <source>
        <dbReference type="ARBA" id="ARBA00012448"/>
    </source>
</evidence>
<dbReference type="PANTHER" id="PTHR32282:SF33">
    <property type="entry name" value="PEPTIDOGLYCAN GLYCOSYLTRANSFERASE"/>
    <property type="match status" value="1"/>
</dbReference>
<keyword evidence="9" id="KW-0121">Carboxypeptidase</keyword>
<evidence type="ECO:0000256" key="3">
    <source>
        <dbReference type="ARBA" id="ARBA00004752"/>
    </source>
</evidence>
<evidence type="ECO:0000256" key="2">
    <source>
        <dbReference type="ARBA" id="ARBA00004401"/>
    </source>
</evidence>
<comment type="catalytic activity">
    <reaction evidence="23">
        <text>Preferential cleavage: (Ac)2-L-Lys-D-Ala-|-D-Ala. Also transpeptidation of peptidyl-alanyl moieties that are N-acyl substituents of D-alanine.</text>
        <dbReference type="EC" id="3.4.16.4"/>
    </reaction>
</comment>
<dbReference type="PANTHER" id="PTHR32282">
    <property type="entry name" value="BINDING PROTEIN TRANSPEPTIDASE, PUTATIVE-RELATED"/>
    <property type="match status" value="1"/>
</dbReference>
<dbReference type="EC" id="2.4.99.28" evidence="24"/>
<dbReference type="Pfam" id="PF00912">
    <property type="entry name" value="Transgly"/>
    <property type="match status" value="1"/>
</dbReference>
<dbReference type="InterPro" id="IPR036950">
    <property type="entry name" value="PBP_transglycosylase"/>
</dbReference>
<gene>
    <name evidence="28" type="ORF">H8702_07585</name>
</gene>
<evidence type="ECO:0000256" key="5">
    <source>
        <dbReference type="ARBA" id="ARBA00007739"/>
    </source>
</evidence>
<dbReference type="GO" id="GO:0071555">
    <property type="term" value="P:cell wall organization"/>
    <property type="evidence" value="ECO:0007669"/>
    <property type="project" value="UniProtKB-KW"/>
</dbReference>
<sequence length="234" mass="26669">MRIRKFLQGFFLLLFVIALVAGSIFLYRGYKTYDEAYQKTSLDEMAQTVYDTPGFTPLEELPEIYLDAVVAVEDHRFYTHSGIDFIAICRALWNDVRTLSLAEGGSTITQQTAKNLYFTQDRTPTRKVAEIFMAFQLEKHFSKEEILELYVNSIYFGNGYYGIGQASEGFFGKTPDKLTDSECTMLAGIPNAPSAYAPTANPKLAQERQRQVLRRMVDEECLSQEQADNILKQE</sequence>
<protein>
    <recommendedName>
        <fullName evidence="7">Penicillin-binding protein 1A</fullName>
        <ecNumber evidence="24">2.4.99.28</ecNumber>
        <ecNumber evidence="6">3.4.16.4</ecNumber>
    </recommendedName>
</protein>